<evidence type="ECO:0000313" key="4">
    <source>
        <dbReference type="Proteomes" id="UP000287033"/>
    </source>
</evidence>
<feature type="signal peptide" evidence="1">
    <location>
        <begin position="1"/>
        <end position="29"/>
    </location>
</feature>
<dbReference type="OMA" id="DSHFIRT"/>
<dbReference type="OrthoDB" id="276721at2759"/>
<dbReference type="Gene3D" id="3.40.50.720">
    <property type="entry name" value="NAD(P)-binding Rossmann-like Domain"/>
    <property type="match status" value="1"/>
</dbReference>
<sequence>GVVLGKQGGAMKLMVWPFWLGLGAPMGSGQQFMPWIHVDDLCGILAHALEDQRVTGVLNGVAPAQVTNGEFARALARSLSRPSVLPPVPAVVLQALLGTERAVMLLEGQRVIPRRTLQSGYTYLYPELHTALKDIVS</sequence>
<organism evidence="3 4">
    <name type="scientific">Chiloscyllium punctatum</name>
    <name type="common">Brownbanded bambooshark</name>
    <name type="synonym">Hemiscyllium punctatum</name>
    <dbReference type="NCBI Taxonomy" id="137246"/>
    <lineage>
        <taxon>Eukaryota</taxon>
        <taxon>Metazoa</taxon>
        <taxon>Chordata</taxon>
        <taxon>Craniata</taxon>
        <taxon>Vertebrata</taxon>
        <taxon>Chondrichthyes</taxon>
        <taxon>Elasmobranchii</taxon>
        <taxon>Galeomorphii</taxon>
        <taxon>Galeoidea</taxon>
        <taxon>Orectolobiformes</taxon>
        <taxon>Hemiscylliidae</taxon>
        <taxon>Chiloscyllium</taxon>
    </lineage>
</organism>
<dbReference type="AlphaFoldDB" id="A0A401TJS3"/>
<feature type="domain" description="DUF1731" evidence="2">
    <location>
        <begin position="88"/>
        <end position="135"/>
    </location>
</feature>
<feature type="chain" id="PRO_5019569692" description="DUF1731 domain-containing protein" evidence="1">
    <location>
        <begin position="30"/>
        <end position="137"/>
    </location>
</feature>
<evidence type="ECO:0000256" key="1">
    <source>
        <dbReference type="SAM" id="SignalP"/>
    </source>
</evidence>
<dbReference type="EMBL" id="BEZZ01082489">
    <property type="protein sequence ID" value="GCC42866.1"/>
    <property type="molecule type" value="Genomic_DNA"/>
</dbReference>
<keyword evidence="4" id="KW-1185">Reference proteome</keyword>
<dbReference type="PANTHER" id="PTHR11092:SF0">
    <property type="entry name" value="EPIMERASE FAMILY PROTEIN SDR39U1"/>
    <property type="match status" value="1"/>
</dbReference>
<dbReference type="Pfam" id="PF08338">
    <property type="entry name" value="DUF1731"/>
    <property type="match status" value="1"/>
</dbReference>
<feature type="non-terminal residue" evidence="3">
    <location>
        <position position="1"/>
    </location>
</feature>
<name>A0A401TJS3_CHIPU</name>
<dbReference type="InterPro" id="IPR013549">
    <property type="entry name" value="DUF1731"/>
</dbReference>
<proteinExistence type="predicted"/>
<dbReference type="InterPro" id="IPR036291">
    <property type="entry name" value="NAD(P)-bd_dom_sf"/>
</dbReference>
<dbReference type="PANTHER" id="PTHR11092">
    <property type="entry name" value="SUGAR NUCLEOTIDE EPIMERASE RELATED"/>
    <property type="match status" value="1"/>
</dbReference>
<gene>
    <name evidence="3" type="ORF">chiPu_0026554</name>
</gene>
<evidence type="ECO:0000259" key="2">
    <source>
        <dbReference type="Pfam" id="PF08338"/>
    </source>
</evidence>
<reference evidence="3 4" key="1">
    <citation type="journal article" date="2018" name="Nat. Ecol. Evol.">
        <title>Shark genomes provide insights into elasmobranch evolution and the origin of vertebrates.</title>
        <authorList>
            <person name="Hara Y"/>
            <person name="Yamaguchi K"/>
            <person name="Onimaru K"/>
            <person name="Kadota M"/>
            <person name="Koyanagi M"/>
            <person name="Keeley SD"/>
            <person name="Tatsumi K"/>
            <person name="Tanaka K"/>
            <person name="Motone F"/>
            <person name="Kageyama Y"/>
            <person name="Nozu R"/>
            <person name="Adachi N"/>
            <person name="Nishimura O"/>
            <person name="Nakagawa R"/>
            <person name="Tanegashima C"/>
            <person name="Kiyatake I"/>
            <person name="Matsumoto R"/>
            <person name="Murakumo K"/>
            <person name="Nishida K"/>
            <person name="Terakita A"/>
            <person name="Kuratani S"/>
            <person name="Sato K"/>
            <person name="Hyodo S Kuraku.S."/>
        </authorList>
    </citation>
    <scope>NUCLEOTIDE SEQUENCE [LARGE SCALE GENOMIC DNA]</scope>
</reference>
<dbReference type="Proteomes" id="UP000287033">
    <property type="component" value="Unassembled WGS sequence"/>
</dbReference>
<accession>A0A401TJS3</accession>
<evidence type="ECO:0000313" key="3">
    <source>
        <dbReference type="EMBL" id="GCC42866.1"/>
    </source>
</evidence>
<dbReference type="SUPFAM" id="SSF51735">
    <property type="entry name" value="NAD(P)-binding Rossmann-fold domains"/>
    <property type="match status" value="1"/>
</dbReference>
<protein>
    <recommendedName>
        <fullName evidence="2">DUF1731 domain-containing protein</fullName>
    </recommendedName>
</protein>
<dbReference type="STRING" id="137246.A0A401TJS3"/>
<keyword evidence="1" id="KW-0732">Signal</keyword>
<comment type="caution">
    <text evidence="3">The sequence shown here is derived from an EMBL/GenBank/DDBJ whole genome shotgun (WGS) entry which is preliminary data.</text>
</comment>